<dbReference type="Pfam" id="PF01597">
    <property type="entry name" value="GCV_H"/>
    <property type="match status" value="1"/>
</dbReference>
<evidence type="ECO:0000313" key="4">
    <source>
        <dbReference type="EMBL" id="OZJ02935.1"/>
    </source>
</evidence>
<dbReference type="OrthoDB" id="48130at2759"/>
<evidence type="ECO:0000256" key="2">
    <source>
        <dbReference type="ARBA" id="ARBA00019325"/>
    </source>
</evidence>
<dbReference type="SUPFAM" id="SSF51230">
    <property type="entry name" value="Single hybrid motif"/>
    <property type="match status" value="1"/>
</dbReference>
<gene>
    <name evidence="4" type="ORF">BZG36_04558</name>
</gene>
<dbReference type="InterPro" id="IPR033753">
    <property type="entry name" value="GCV_H/Fam206"/>
</dbReference>
<dbReference type="InterPro" id="IPR011053">
    <property type="entry name" value="Single_hybrid_motif"/>
</dbReference>
<evidence type="ECO:0000313" key="5">
    <source>
        <dbReference type="Proteomes" id="UP000242875"/>
    </source>
</evidence>
<evidence type="ECO:0000256" key="3">
    <source>
        <dbReference type="ARBA" id="ARBA00030463"/>
    </source>
</evidence>
<keyword evidence="5" id="KW-1185">Reference proteome</keyword>
<proteinExistence type="inferred from homology"/>
<accession>A0A261XX38</accession>
<sequence>MQVEYDPREYVDRRRDWTTNPVAYLDQYYTRYYWIAPASEDSKGVEGDLLIHQSPNCLCVLCLAPTHPLLLRYKEDPTIAKRIRIEFQDTYNSVNLSSKNKKGAPWLQVGSEYLKIMLDEEPGKEPEASDTEPLVYSFRSCIHSQMMEVNEKFVNDPDLLFRRPYSQGYLAIVKPKLDDPKKALELCITREEYEARQ</sequence>
<dbReference type="AlphaFoldDB" id="A0A261XX38"/>
<evidence type="ECO:0000256" key="1">
    <source>
        <dbReference type="ARBA" id="ARBA00010764"/>
    </source>
</evidence>
<dbReference type="PANTHER" id="PTHR13651">
    <property type="entry name" value="PROTEIN ABITRAM"/>
    <property type="match status" value="1"/>
</dbReference>
<dbReference type="GO" id="GO:0005634">
    <property type="term" value="C:nucleus"/>
    <property type="evidence" value="ECO:0007669"/>
    <property type="project" value="TreeGrafter"/>
</dbReference>
<reference evidence="4 5" key="1">
    <citation type="journal article" date="2017" name="Mycologia">
        <title>Bifiguratus adelaidae, gen. et sp. nov., a new member of Mucoromycotina in endophytic and soil-dwelling habitats.</title>
        <authorList>
            <person name="Torres-Cruz T.J."/>
            <person name="Billingsley Tobias T.L."/>
            <person name="Almatruk M."/>
            <person name="Hesse C."/>
            <person name="Kuske C.R."/>
            <person name="Desiro A."/>
            <person name="Benucci G.M."/>
            <person name="Bonito G."/>
            <person name="Stajich J.E."/>
            <person name="Dunlap C."/>
            <person name="Arnold A.E."/>
            <person name="Porras-Alfaro A."/>
        </authorList>
    </citation>
    <scope>NUCLEOTIDE SEQUENCE [LARGE SCALE GENOMIC DNA]</scope>
    <source>
        <strain evidence="4 5">AZ0501</strain>
    </source>
</reference>
<name>A0A261XX38_9FUNG</name>
<dbReference type="InterPro" id="IPR039169">
    <property type="entry name" value="Abitram"/>
</dbReference>
<protein>
    <recommendedName>
        <fullName evidence="2">Protein Abitram</fullName>
    </recommendedName>
    <alternativeName>
        <fullName evidence="3">Actin-binding transcription modulator</fullName>
    </alternativeName>
</protein>
<dbReference type="Gene3D" id="2.40.50.100">
    <property type="match status" value="1"/>
</dbReference>
<comment type="similarity">
    <text evidence="1">Belongs to the ABITRAM family.</text>
</comment>
<comment type="caution">
    <text evidence="4">The sequence shown here is derived from an EMBL/GenBank/DDBJ whole genome shotgun (WGS) entry which is preliminary data.</text>
</comment>
<organism evidence="4 5">
    <name type="scientific">Bifiguratus adelaidae</name>
    <dbReference type="NCBI Taxonomy" id="1938954"/>
    <lineage>
        <taxon>Eukaryota</taxon>
        <taxon>Fungi</taxon>
        <taxon>Fungi incertae sedis</taxon>
        <taxon>Mucoromycota</taxon>
        <taxon>Mucoromycotina</taxon>
        <taxon>Endogonomycetes</taxon>
        <taxon>Endogonales</taxon>
        <taxon>Endogonales incertae sedis</taxon>
        <taxon>Bifiguratus</taxon>
    </lineage>
</organism>
<dbReference type="PANTHER" id="PTHR13651:SF0">
    <property type="entry name" value="PROTEIN ABITRAM"/>
    <property type="match status" value="1"/>
</dbReference>
<dbReference type="EMBL" id="MVBO01000115">
    <property type="protein sequence ID" value="OZJ02935.1"/>
    <property type="molecule type" value="Genomic_DNA"/>
</dbReference>
<dbReference type="Proteomes" id="UP000242875">
    <property type="component" value="Unassembled WGS sequence"/>
</dbReference>